<feature type="domain" description="Bacterial bifunctional deaminase-reductase C-terminal" evidence="1">
    <location>
        <begin position="3"/>
        <end position="168"/>
    </location>
</feature>
<accession>A0ABN2EXX3</accession>
<dbReference type="Gene3D" id="3.40.430.10">
    <property type="entry name" value="Dihydrofolate Reductase, subunit A"/>
    <property type="match status" value="1"/>
</dbReference>
<sequence length="191" mass="20875">MSKVIMQTIVSVDGFIATEDDQVGPLFDWFATGDTPLYADGPRVTKQSHAYYRPMLEAIGALIVGRHVFDMTDGWRGKPPGGDHCVVVSHRPAPDGWDPAAPFHFVDNVTDAVRLAKELAGDRTVSIAAGDVGGQIFEAGFVDEVALDMVPVVFGTGKRYFGPLAKQVLLENPDEVVQGDRVLHLRFRVRK</sequence>
<evidence type="ECO:0000313" key="2">
    <source>
        <dbReference type="EMBL" id="GAA1618568.1"/>
    </source>
</evidence>
<evidence type="ECO:0000313" key="3">
    <source>
        <dbReference type="Proteomes" id="UP001500393"/>
    </source>
</evidence>
<proteinExistence type="predicted"/>
<protein>
    <submittedName>
        <fullName evidence="2">Dihydrofolate reductase family protein</fullName>
    </submittedName>
</protein>
<dbReference type="InterPro" id="IPR002734">
    <property type="entry name" value="RibDG_C"/>
</dbReference>
<reference evidence="2 3" key="1">
    <citation type="journal article" date="2019" name="Int. J. Syst. Evol. Microbiol.">
        <title>The Global Catalogue of Microorganisms (GCM) 10K type strain sequencing project: providing services to taxonomists for standard genome sequencing and annotation.</title>
        <authorList>
            <consortium name="The Broad Institute Genomics Platform"/>
            <consortium name="The Broad Institute Genome Sequencing Center for Infectious Disease"/>
            <person name="Wu L."/>
            <person name="Ma J."/>
        </authorList>
    </citation>
    <scope>NUCLEOTIDE SEQUENCE [LARGE SCALE GENOMIC DNA]</scope>
    <source>
        <strain evidence="2 3">JCM 14969</strain>
    </source>
</reference>
<dbReference type="RefSeq" id="WP_344222530.1">
    <property type="nucleotide sequence ID" value="NZ_BAAAOS010000070.1"/>
</dbReference>
<dbReference type="Pfam" id="PF01872">
    <property type="entry name" value="RibD_C"/>
    <property type="match status" value="1"/>
</dbReference>
<organism evidence="2 3">
    <name type="scientific">Kribbella sancticallisti</name>
    <dbReference type="NCBI Taxonomy" id="460087"/>
    <lineage>
        <taxon>Bacteria</taxon>
        <taxon>Bacillati</taxon>
        <taxon>Actinomycetota</taxon>
        <taxon>Actinomycetes</taxon>
        <taxon>Propionibacteriales</taxon>
        <taxon>Kribbellaceae</taxon>
        <taxon>Kribbella</taxon>
    </lineage>
</organism>
<name>A0ABN2EXX3_9ACTN</name>
<gene>
    <name evidence="2" type="ORF">GCM10009789_85510</name>
</gene>
<dbReference type="SUPFAM" id="SSF53597">
    <property type="entry name" value="Dihydrofolate reductase-like"/>
    <property type="match status" value="1"/>
</dbReference>
<dbReference type="InterPro" id="IPR024072">
    <property type="entry name" value="DHFR-like_dom_sf"/>
</dbReference>
<dbReference type="Proteomes" id="UP001500393">
    <property type="component" value="Unassembled WGS sequence"/>
</dbReference>
<evidence type="ECO:0000259" key="1">
    <source>
        <dbReference type="Pfam" id="PF01872"/>
    </source>
</evidence>
<comment type="caution">
    <text evidence="2">The sequence shown here is derived from an EMBL/GenBank/DDBJ whole genome shotgun (WGS) entry which is preliminary data.</text>
</comment>
<dbReference type="EMBL" id="BAAAOS010000070">
    <property type="protein sequence ID" value="GAA1618568.1"/>
    <property type="molecule type" value="Genomic_DNA"/>
</dbReference>
<keyword evidence="3" id="KW-1185">Reference proteome</keyword>